<evidence type="ECO:0000256" key="2">
    <source>
        <dbReference type="SAM" id="MobiDB-lite"/>
    </source>
</evidence>
<dbReference type="InterPro" id="IPR018289">
    <property type="entry name" value="MULE_transposase_dom"/>
</dbReference>
<evidence type="ECO:0000313" key="5">
    <source>
        <dbReference type="Proteomes" id="UP000596660"/>
    </source>
</evidence>
<feature type="region of interest" description="Disordered" evidence="2">
    <location>
        <begin position="127"/>
        <end position="157"/>
    </location>
</feature>
<reference evidence="4" key="2">
    <citation type="submission" date="2021-03" db="UniProtKB">
        <authorList>
            <consortium name="EnsemblPlants"/>
        </authorList>
    </citation>
    <scope>IDENTIFICATION</scope>
</reference>
<keyword evidence="1" id="KW-0862">Zinc</keyword>
<dbReference type="GO" id="GO:0008270">
    <property type="term" value="F:zinc ion binding"/>
    <property type="evidence" value="ECO:0007669"/>
    <property type="project" value="UniProtKB-KW"/>
</dbReference>
<gene>
    <name evidence="4" type="primary">LOC110700872</name>
</gene>
<feature type="compositionally biased region" description="Acidic residues" evidence="2">
    <location>
        <begin position="127"/>
        <end position="140"/>
    </location>
</feature>
<protein>
    <recommendedName>
        <fullName evidence="3">SWIM-type domain-containing protein</fullName>
    </recommendedName>
</protein>
<accession>A0A803L8P6</accession>
<keyword evidence="1" id="KW-0863">Zinc-finger</keyword>
<feature type="compositionally biased region" description="Polar residues" evidence="2">
    <location>
        <begin position="807"/>
        <end position="818"/>
    </location>
</feature>
<proteinExistence type="predicted"/>
<feature type="domain" description="SWIM-type" evidence="3">
    <location>
        <begin position="606"/>
        <end position="654"/>
    </location>
</feature>
<feature type="compositionally biased region" description="Low complexity" evidence="2">
    <location>
        <begin position="750"/>
        <end position="771"/>
    </location>
</feature>
<dbReference type="PROSITE" id="PS50966">
    <property type="entry name" value="ZF_SWIM"/>
    <property type="match status" value="1"/>
</dbReference>
<feature type="compositionally biased region" description="Basic residues" evidence="2">
    <location>
        <begin position="777"/>
        <end position="787"/>
    </location>
</feature>
<dbReference type="Pfam" id="PF10551">
    <property type="entry name" value="MULE"/>
    <property type="match status" value="1"/>
</dbReference>
<sequence>MEERENSNFPDSKLLHQATMEEREIYNFRSTMPETSKSSNYENLMREFLQLQRENRPPLTQYPEKTWSFDLNQTFREDEAENFVDDLDQFNDDNIQNSKVPEIQIQDIENQGVLNTLEDEDQVIPNTLDEEGQPVDEDEDTNPKPTDTTGLDMEGSLVGVERDTYQEIYDLYSLHASTVGFSIRKHTTRYRLHTRIVTEKYYVCSSEGKRHTAAKKTNMVLMVDEDNKDLKQRKPRQVSITRTNCKASLREKMNDDGKFKVVSHVLQHNHELTRKQWHYLHRSEREVTIEKAEAIKTMKSAGLSTMDTYNYMCTEGNGEENLGHSVVDHLNFCSRLRMEQIEAGDAQKLVNILIEEQKEDPNFYFRVKFDKEGNEKTESFVWLLETFKKSMENRIPTSIFTYQDQGMATAIEQVLPDTRHRLCIWHLEQNAITRFGALKRDNEFKKIFIKCLKGCVTETEFEERWKEMIQKFDLVNHAWYQRVYNLKEKWCPALSKDFFSAGILSSQRSESTNHAVGFRANKSTTLTEFYGIFVRTIKRWRSDEKYNEFTCSKSIAFTSLPLSGMLKHVAQVYTLSLFRDFEEEFGYSMATTVQILGRTEENIIFYEVSLEEKPWSSQQVSYIHESQTIWCTCKNFEASGWLCYHCLRILHLHSITRIPEKYISKRWTKLAKSEVWNRMEKKDPKLPYTPWRHTMMRKYYNLILKSQENEKARAFMEENFKSCMKMVEDLLAAEAFTEEVAASDDNSNVAESAQSNNNIASSSTSTTIPTILDPKRAVTKGRSKRAKGALEKGKKSKQKALPDPNSEFGSKTPTVRLF</sequence>
<reference evidence="4" key="1">
    <citation type="journal article" date="2017" name="Nature">
        <title>The genome of Chenopodium quinoa.</title>
        <authorList>
            <person name="Jarvis D.E."/>
            <person name="Ho Y.S."/>
            <person name="Lightfoot D.J."/>
            <person name="Schmoeckel S.M."/>
            <person name="Li B."/>
            <person name="Borm T.J.A."/>
            <person name="Ohyanagi H."/>
            <person name="Mineta K."/>
            <person name="Michell C.T."/>
            <person name="Saber N."/>
            <person name="Kharbatia N.M."/>
            <person name="Rupper R.R."/>
            <person name="Sharp A.R."/>
            <person name="Dally N."/>
            <person name="Boughton B.A."/>
            <person name="Woo Y.H."/>
            <person name="Gao G."/>
            <person name="Schijlen E.G.W.M."/>
            <person name="Guo X."/>
            <person name="Momin A.A."/>
            <person name="Negrao S."/>
            <person name="Al-Babili S."/>
            <person name="Gehring C."/>
            <person name="Roessner U."/>
            <person name="Jung C."/>
            <person name="Murphy K."/>
            <person name="Arold S.T."/>
            <person name="Gojobori T."/>
            <person name="van der Linden C.G."/>
            <person name="van Loo E.N."/>
            <person name="Jellen E.N."/>
            <person name="Maughan P.J."/>
            <person name="Tester M."/>
        </authorList>
    </citation>
    <scope>NUCLEOTIDE SEQUENCE [LARGE SCALE GENOMIC DNA]</scope>
    <source>
        <strain evidence="4">cv. PI 614886</strain>
    </source>
</reference>
<dbReference type="InterPro" id="IPR007527">
    <property type="entry name" value="Znf_SWIM"/>
</dbReference>
<feature type="region of interest" description="Disordered" evidence="2">
    <location>
        <begin position="746"/>
        <end position="818"/>
    </location>
</feature>
<evidence type="ECO:0000313" key="4">
    <source>
        <dbReference type="EnsemblPlants" id="AUR62008235-RA:cds"/>
    </source>
</evidence>
<dbReference type="Gramene" id="AUR62008235-RA">
    <property type="protein sequence ID" value="AUR62008235-RA:cds"/>
    <property type="gene ID" value="AUR62008235"/>
</dbReference>
<dbReference type="Pfam" id="PF03101">
    <property type="entry name" value="FAR1"/>
    <property type="match status" value="1"/>
</dbReference>
<dbReference type="EnsemblPlants" id="AUR62008235-RA">
    <property type="protein sequence ID" value="AUR62008235-RA:cds"/>
    <property type="gene ID" value="AUR62008235"/>
</dbReference>
<dbReference type="PANTHER" id="PTHR47718:SF17">
    <property type="entry name" value="PROTEIN FAR1-RELATED SEQUENCE 5-LIKE"/>
    <property type="match status" value="1"/>
</dbReference>
<dbReference type="Pfam" id="PF04434">
    <property type="entry name" value="SWIM"/>
    <property type="match status" value="1"/>
</dbReference>
<dbReference type="AlphaFoldDB" id="A0A803L8P6"/>
<keyword evidence="1" id="KW-0479">Metal-binding</keyword>
<evidence type="ECO:0000256" key="1">
    <source>
        <dbReference type="PROSITE-ProRule" id="PRU00325"/>
    </source>
</evidence>
<dbReference type="PANTHER" id="PTHR47718">
    <property type="entry name" value="OS01G0519700 PROTEIN"/>
    <property type="match status" value="1"/>
</dbReference>
<keyword evidence="5" id="KW-1185">Reference proteome</keyword>
<organism evidence="4 5">
    <name type="scientific">Chenopodium quinoa</name>
    <name type="common">Quinoa</name>
    <dbReference type="NCBI Taxonomy" id="63459"/>
    <lineage>
        <taxon>Eukaryota</taxon>
        <taxon>Viridiplantae</taxon>
        <taxon>Streptophyta</taxon>
        <taxon>Embryophyta</taxon>
        <taxon>Tracheophyta</taxon>
        <taxon>Spermatophyta</taxon>
        <taxon>Magnoliopsida</taxon>
        <taxon>eudicotyledons</taxon>
        <taxon>Gunneridae</taxon>
        <taxon>Pentapetalae</taxon>
        <taxon>Caryophyllales</taxon>
        <taxon>Chenopodiaceae</taxon>
        <taxon>Chenopodioideae</taxon>
        <taxon>Atripliceae</taxon>
        <taxon>Chenopodium</taxon>
    </lineage>
</organism>
<dbReference type="Proteomes" id="UP000596660">
    <property type="component" value="Unplaced"/>
</dbReference>
<evidence type="ECO:0000259" key="3">
    <source>
        <dbReference type="PROSITE" id="PS50966"/>
    </source>
</evidence>
<name>A0A803L8P6_CHEQI</name>
<dbReference type="InterPro" id="IPR004330">
    <property type="entry name" value="FAR1_DNA_bnd_dom"/>
</dbReference>